<dbReference type="Gene3D" id="3.40.630.30">
    <property type="match status" value="1"/>
</dbReference>
<keyword evidence="3" id="KW-1185">Reference proteome</keyword>
<evidence type="ECO:0000313" key="3">
    <source>
        <dbReference type="Proteomes" id="UP001154420"/>
    </source>
</evidence>
<dbReference type="InterPro" id="IPR000182">
    <property type="entry name" value="GNAT_dom"/>
</dbReference>
<dbReference type="PANTHER" id="PTHR39173:SF1">
    <property type="entry name" value="ACETYLTRANSFERASE"/>
    <property type="match status" value="1"/>
</dbReference>
<accession>A0A9X5BFZ7</accession>
<evidence type="ECO:0000259" key="1">
    <source>
        <dbReference type="PROSITE" id="PS51186"/>
    </source>
</evidence>
<dbReference type="PROSITE" id="PS51186">
    <property type="entry name" value="GNAT"/>
    <property type="match status" value="1"/>
</dbReference>
<name>A0A9X5BFZ7_9FIRM</name>
<dbReference type="PANTHER" id="PTHR39173">
    <property type="entry name" value="ACETYLTRANSFERASE"/>
    <property type="match status" value="1"/>
</dbReference>
<reference evidence="2" key="1">
    <citation type="submission" date="2018-09" db="EMBL/GenBank/DDBJ databases">
        <title>Murine metabolic-syndrome-specific gut microbial biobank.</title>
        <authorList>
            <person name="Liu C."/>
        </authorList>
    </citation>
    <scope>NUCLEOTIDE SEQUENCE</scope>
    <source>
        <strain evidence="2">D42-62</strain>
    </source>
</reference>
<dbReference type="OrthoDB" id="9797989at2"/>
<dbReference type="GO" id="GO:0016747">
    <property type="term" value="F:acyltransferase activity, transferring groups other than amino-acyl groups"/>
    <property type="evidence" value="ECO:0007669"/>
    <property type="project" value="InterPro"/>
</dbReference>
<dbReference type="InterPro" id="IPR016181">
    <property type="entry name" value="Acyl_CoA_acyltransferase"/>
</dbReference>
<protein>
    <submittedName>
        <fullName evidence="2">GNAT family N-acetyltransferase</fullName>
    </submittedName>
</protein>
<dbReference type="AlphaFoldDB" id="A0A9X5BFZ7"/>
<feature type="domain" description="N-acetyltransferase" evidence="1">
    <location>
        <begin position="22"/>
        <end position="180"/>
    </location>
</feature>
<proteinExistence type="predicted"/>
<dbReference type="CDD" id="cd04301">
    <property type="entry name" value="NAT_SF"/>
    <property type="match status" value="1"/>
</dbReference>
<gene>
    <name evidence="2" type="ORF">D5281_10260</name>
</gene>
<dbReference type="SUPFAM" id="SSF55729">
    <property type="entry name" value="Acyl-CoA N-acyltransferases (Nat)"/>
    <property type="match status" value="1"/>
</dbReference>
<dbReference type="EMBL" id="QZDT01000014">
    <property type="protein sequence ID" value="NBJ92968.1"/>
    <property type="molecule type" value="Genomic_DNA"/>
</dbReference>
<comment type="caution">
    <text evidence="2">The sequence shown here is derived from an EMBL/GenBank/DDBJ whole genome shotgun (WGS) entry which is preliminary data.</text>
</comment>
<organism evidence="2 3">
    <name type="scientific">Parablautia muri</name>
    <dbReference type="NCBI Taxonomy" id="2320879"/>
    <lineage>
        <taxon>Bacteria</taxon>
        <taxon>Bacillati</taxon>
        <taxon>Bacillota</taxon>
        <taxon>Clostridia</taxon>
        <taxon>Lachnospirales</taxon>
        <taxon>Lachnospiraceae</taxon>
        <taxon>Parablautia</taxon>
    </lineage>
</organism>
<dbReference type="Proteomes" id="UP001154420">
    <property type="component" value="Unassembled WGS sequence"/>
</dbReference>
<evidence type="ECO:0000313" key="2">
    <source>
        <dbReference type="EMBL" id="NBJ92968.1"/>
    </source>
</evidence>
<sequence>MGTAREEIKLVRPSVDYAEDIMKYRQEFLDHDPNEDMGGTSNLRDCEKAEDWIAYTENLRYRETCPEGLVDADTYLAVRKSDHKIVGITDFRHHINHPVLGLWGGHIGYCVRPDERRKGYAKEMLRQNLMNCRDYGLDRVMITCDENNIASEKTILSGGGKYEKTVWSTGLEAYMKRFWIELS</sequence>
<dbReference type="RefSeq" id="WP_160560050.1">
    <property type="nucleotide sequence ID" value="NZ_QZDT01000014.1"/>
</dbReference>
<dbReference type="Pfam" id="PF13302">
    <property type="entry name" value="Acetyltransf_3"/>
    <property type="match status" value="1"/>
</dbReference>